<feature type="domain" description="Isochorismatase-like" evidence="3">
    <location>
        <begin position="71"/>
        <end position="265"/>
    </location>
</feature>
<name>A0A369K3F8_HYPMA</name>
<evidence type="ECO:0000256" key="1">
    <source>
        <dbReference type="ARBA" id="ARBA00006336"/>
    </source>
</evidence>
<dbReference type="InterPro" id="IPR036380">
    <property type="entry name" value="Isochorismatase-like_sf"/>
</dbReference>
<sequence length="279" mass="30650">MSVRPPPPTPVEYGNSSSFWVEYPSGLVDLTRTHRLSPSEAQTGLPPVKASGQADITVNGGRTIRIDTKSSAMVIIDMQNYFLHPEMRDHPTGLQCVDRLMEAVPAMRSLGLKIIWLNWGLTEHELETIPPALIRGFRKNSNGGFGSQLPGNFGRLLMRDALNSELYGPLQDEYIKGRDAETDVWIHKNRMSGLWGYQTALDLFLQENGISTLFFGGVNTDQCVLGTLVDAYFRGYDCVLVEDTTATTSPAGGLENVLYNTVNSYGFVTGTRALLAATA</sequence>
<organism evidence="4 5">
    <name type="scientific">Hypsizygus marmoreus</name>
    <name type="common">White beech mushroom</name>
    <name type="synonym">Agaricus marmoreus</name>
    <dbReference type="NCBI Taxonomy" id="39966"/>
    <lineage>
        <taxon>Eukaryota</taxon>
        <taxon>Fungi</taxon>
        <taxon>Dikarya</taxon>
        <taxon>Basidiomycota</taxon>
        <taxon>Agaricomycotina</taxon>
        <taxon>Agaricomycetes</taxon>
        <taxon>Agaricomycetidae</taxon>
        <taxon>Agaricales</taxon>
        <taxon>Tricholomatineae</taxon>
        <taxon>Lyophyllaceae</taxon>
        <taxon>Hypsizygus</taxon>
    </lineage>
</organism>
<reference evidence="4" key="1">
    <citation type="submission" date="2018-04" db="EMBL/GenBank/DDBJ databases">
        <title>Whole genome sequencing of Hypsizygus marmoreus.</title>
        <authorList>
            <person name="Choi I.-G."/>
            <person name="Min B."/>
            <person name="Kim J.-G."/>
            <person name="Kim S."/>
            <person name="Oh Y.-L."/>
            <person name="Kong W.-S."/>
            <person name="Park H."/>
            <person name="Jeong J."/>
            <person name="Song E.-S."/>
        </authorList>
    </citation>
    <scope>NUCLEOTIDE SEQUENCE [LARGE SCALE GENOMIC DNA]</scope>
    <source>
        <strain evidence="4">51987-8</strain>
    </source>
</reference>
<dbReference type="PANTHER" id="PTHR43540:SF9">
    <property type="entry name" value="FAMILY HYDROLASE, PUTATIVE (AFU_ORTHOLOGUE AFUA_2G08700)-RELATED"/>
    <property type="match status" value="1"/>
</dbReference>
<dbReference type="AlphaFoldDB" id="A0A369K3F8"/>
<proteinExistence type="inferred from homology"/>
<protein>
    <submittedName>
        <fullName evidence="4">Peroxyureidoacrylate/ureidoacrylate amidohydrolase RutB</fullName>
    </submittedName>
</protein>
<accession>A0A369K3F8</accession>
<dbReference type="PANTHER" id="PTHR43540">
    <property type="entry name" value="PEROXYUREIDOACRYLATE/UREIDOACRYLATE AMIDOHYDROLASE-RELATED"/>
    <property type="match status" value="1"/>
</dbReference>
<dbReference type="Pfam" id="PF00857">
    <property type="entry name" value="Isochorismatase"/>
    <property type="match status" value="1"/>
</dbReference>
<dbReference type="SUPFAM" id="SSF52499">
    <property type="entry name" value="Isochorismatase-like hydrolases"/>
    <property type="match status" value="1"/>
</dbReference>
<comment type="caution">
    <text evidence="4">The sequence shown here is derived from an EMBL/GenBank/DDBJ whole genome shotgun (WGS) entry which is preliminary data.</text>
</comment>
<evidence type="ECO:0000313" key="5">
    <source>
        <dbReference type="Proteomes" id="UP000076154"/>
    </source>
</evidence>
<dbReference type="CDD" id="cd00431">
    <property type="entry name" value="cysteine_hydrolases"/>
    <property type="match status" value="1"/>
</dbReference>
<dbReference type="Gene3D" id="3.40.50.850">
    <property type="entry name" value="Isochorismatase-like"/>
    <property type="match status" value="1"/>
</dbReference>
<keyword evidence="2" id="KW-0378">Hydrolase</keyword>
<dbReference type="InterPro" id="IPR000868">
    <property type="entry name" value="Isochorismatase-like_dom"/>
</dbReference>
<dbReference type="OrthoDB" id="167809at2759"/>
<gene>
    <name evidence="4" type="primary">rutB</name>
    <name evidence="4" type="ORF">Hypma_015554</name>
</gene>
<dbReference type="Proteomes" id="UP000076154">
    <property type="component" value="Unassembled WGS sequence"/>
</dbReference>
<dbReference type="EMBL" id="LUEZ02000010">
    <property type="protein sequence ID" value="RDB29161.1"/>
    <property type="molecule type" value="Genomic_DNA"/>
</dbReference>
<evidence type="ECO:0000313" key="4">
    <source>
        <dbReference type="EMBL" id="RDB29161.1"/>
    </source>
</evidence>
<dbReference type="GO" id="GO:0016787">
    <property type="term" value="F:hydrolase activity"/>
    <property type="evidence" value="ECO:0007669"/>
    <property type="project" value="UniProtKB-KW"/>
</dbReference>
<keyword evidence="5" id="KW-1185">Reference proteome</keyword>
<evidence type="ECO:0000259" key="3">
    <source>
        <dbReference type="Pfam" id="PF00857"/>
    </source>
</evidence>
<evidence type="ECO:0000256" key="2">
    <source>
        <dbReference type="ARBA" id="ARBA00022801"/>
    </source>
</evidence>
<dbReference type="InterPro" id="IPR050272">
    <property type="entry name" value="Isochorismatase-like_hydrls"/>
</dbReference>
<dbReference type="InParanoid" id="A0A369K3F8"/>
<comment type="similarity">
    <text evidence="1">Belongs to the isochorismatase family.</text>
</comment>